<dbReference type="OrthoDB" id="1102694at2759"/>
<dbReference type="EMBL" id="JAAIUW010000005">
    <property type="protein sequence ID" value="KAF7832012.1"/>
    <property type="molecule type" value="Genomic_DNA"/>
</dbReference>
<keyword evidence="2" id="KW-0805">Transcription regulation</keyword>
<dbReference type="GO" id="GO:0005634">
    <property type="term" value="C:nucleus"/>
    <property type="evidence" value="ECO:0007669"/>
    <property type="project" value="UniProtKB-SubCell"/>
</dbReference>
<proteinExistence type="predicted"/>
<evidence type="ECO:0000256" key="2">
    <source>
        <dbReference type="ARBA" id="ARBA00023015"/>
    </source>
</evidence>
<evidence type="ECO:0000259" key="6">
    <source>
        <dbReference type="PROSITE" id="PS50066"/>
    </source>
</evidence>
<dbReference type="Proteomes" id="UP000634136">
    <property type="component" value="Unassembled WGS sequence"/>
</dbReference>
<evidence type="ECO:0000256" key="1">
    <source>
        <dbReference type="ARBA" id="ARBA00004123"/>
    </source>
</evidence>
<dbReference type="SUPFAM" id="SSF55455">
    <property type="entry name" value="SRF-like"/>
    <property type="match status" value="1"/>
</dbReference>
<evidence type="ECO:0000256" key="3">
    <source>
        <dbReference type="ARBA" id="ARBA00023125"/>
    </source>
</evidence>
<dbReference type="PROSITE" id="PS50066">
    <property type="entry name" value="MADS_BOX_2"/>
    <property type="match status" value="1"/>
</dbReference>
<dbReference type="InterPro" id="IPR002100">
    <property type="entry name" value="TF_MADSbox"/>
</dbReference>
<keyword evidence="4" id="KW-0804">Transcription</keyword>
<feature type="domain" description="MADS-box" evidence="6">
    <location>
        <begin position="5"/>
        <end position="55"/>
    </location>
</feature>
<comment type="caution">
    <text evidence="7">The sequence shown here is derived from an EMBL/GenBank/DDBJ whole genome shotgun (WGS) entry which is preliminary data.</text>
</comment>
<dbReference type="GO" id="GO:0046983">
    <property type="term" value="F:protein dimerization activity"/>
    <property type="evidence" value="ECO:0007669"/>
    <property type="project" value="InterPro"/>
</dbReference>
<evidence type="ECO:0000313" key="7">
    <source>
        <dbReference type="EMBL" id="KAF7832012.1"/>
    </source>
</evidence>
<dbReference type="InterPro" id="IPR036879">
    <property type="entry name" value="TF_MADSbox_sf"/>
</dbReference>
<comment type="subcellular location">
    <subcellularLocation>
        <location evidence="1">Nucleus</location>
    </subcellularLocation>
</comment>
<reference evidence="7" key="1">
    <citation type="submission" date="2020-09" db="EMBL/GenBank/DDBJ databases">
        <title>Genome-Enabled Discovery of Anthraquinone Biosynthesis in Senna tora.</title>
        <authorList>
            <person name="Kang S.-H."/>
            <person name="Pandey R.P."/>
            <person name="Lee C.-M."/>
            <person name="Sim J.-S."/>
            <person name="Jeong J.-T."/>
            <person name="Choi B.-S."/>
            <person name="Jung M."/>
            <person name="Ginzburg D."/>
            <person name="Zhao K."/>
            <person name="Won S.Y."/>
            <person name="Oh T.-J."/>
            <person name="Yu Y."/>
            <person name="Kim N.-H."/>
            <person name="Lee O.R."/>
            <person name="Lee T.-H."/>
            <person name="Bashyal P."/>
            <person name="Kim T.-S."/>
            <person name="Lee W.-H."/>
            <person name="Kawkins C."/>
            <person name="Kim C.-K."/>
            <person name="Kim J.S."/>
            <person name="Ahn B.O."/>
            <person name="Rhee S.Y."/>
            <person name="Sohng J.K."/>
        </authorList>
    </citation>
    <scope>NUCLEOTIDE SEQUENCE</scope>
    <source>
        <tissue evidence="7">Leaf</tissue>
    </source>
</reference>
<gene>
    <name evidence="7" type="ORF">G2W53_014345</name>
</gene>
<protein>
    <submittedName>
        <fullName evidence="7">Agamous-like MADS-box protein AGL29</fullName>
    </submittedName>
</protein>
<dbReference type="GO" id="GO:0003677">
    <property type="term" value="F:DNA binding"/>
    <property type="evidence" value="ECO:0007669"/>
    <property type="project" value="UniProtKB-KW"/>
</dbReference>
<keyword evidence="8" id="KW-1185">Reference proteome</keyword>
<keyword evidence="5" id="KW-0539">Nucleus</keyword>
<sequence>MENSSEKKKKQGMIQDDLEARNAAFLKLKSEIFEEAIELSILCGAELAIFLASPSEGDSPSCSSMSHLQTLTDCDKHKQRDLDAQVEAEKSKKVE</sequence>
<keyword evidence="3" id="KW-0238">DNA-binding</keyword>
<dbReference type="Pfam" id="PF00319">
    <property type="entry name" value="SRF-TF"/>
    <property type="match status" value="1"/>
</dbReference>
<evidence type="ECO:0000256" key="4">
    <source>
        <dbReference type="ARBA" id="ARBA00023163"/>
    </source>
</evidence>
<organism evidence="7 8">
    <name type="scientific">Senna tora</name>
    <dbReference type="NCBI Taxonomy" id="362788"/>
    <lineage>
        <taxon>Eukaryota</taxon>
        <taxon>Viridiplantae</taxon>
        <taxon>Streptophyta</taxon>
        <taxon>Embryophyta</taxon>
        <taxon>Tracheophyta</taxon>
        <taxon>Spermatophyta</taxon>
        <taxon>Magnoliopsida</taxon>
        <taxon>eudicotyledons</taxon>
        <taxon>Gunneridae</taxon>
        <taxon>Pentapetalae</taxon>
        <taxon>rosids</taxon>
        <taxon>fabids</taxon>
        <taxon>Fabales</taxon>
        <taxon>Fabaceae</taxon>
        <taxon>Caesalpinioideae</taxon>
        <taxon>Cassia clade</taxon>
        <taxon>Senna</taxon>
    </lineage>
</organism>
<dbReference type="Gene3D" id="3.40.1810.10">
    <property type="entry name" value="Transcription factor, MADS-box"/>
    <property type="match status" value="1"/>
</dbReference>
<accession>A0A834WTC1</accession>
<dbReference type="AlphaFoldDB" id="A0A834WTC1"/>
<name>A0A834WTC1_9FABA</name>
<evidence type="ECO:0000256" key="5">
    <source>
        <dbReference type="ARBA" id="ARBA00023242"/>
    </source>
</evidence>
<evidence type="ECO:0000313" key="8">
    <source>
        <dbReference type="Proteomes" id="UP000634136"/>
    </source>
</evidence>